<dbReference type="InterPro" id="IPR002048">
    <property type="entry name" value="EF_hand_dom"/>
</dbReference>
<dbReference type="GeneID" id="17262005"/>
<dbReference type="PROSITE" id="PS00018">
    <property type="entry name" value="EF_HAND_1"/>
    <property type="match status" value="3"/>
</dbReference>
<dbReference type="InterPro" id="IPR011992">
    <property type="entry name" value="EF-hand-dom_pair"/>
</dbReference>
<dbReference type="Proteomes" id="UP000013827">
    <property type="component" value="Unassembled WGS sequence"/>
</dbReference>
<dbReference type="PANTHER" id="PTHR23048">
    <property type="entry name" value="MYOSIN LIGHT CHAIN 1, 3"/>
    <property type="match status" value="1"/>
</dbReference>
<feature type="domain" description="EF-hand" evidence="3">
    <location>
        <begin position="72"/>
        <end position="107"/>
    </location>
</feature>
<dbReference type="EnsemblProtists" id="EOD15854">
    <property type="protein sequence ID" value="EOD15854"/>
    <property type="gene ID" value="EMIHUDRAFT_48130"/>
</dbReference>
<feature type="domain" description="EF-hand" evidence="3">
    <location>
        <begin position="35"/>
        <end position="70"/>
    </location>
</feature>
<protein>
    <recommendedName>
        <fullName evidence="3">EF-hand domain-containing protein</fullName>
    </recommendedName>
</protein>
<dbReference type="eggNOG" id="KOG0027">
    <property type="taxonomic scope" value="Eukaryota"/>
</dbReference>
<dbReference type="GO" id="GO:0005509">
    <property type="term" value="F:calcium ion binding"/>
    <property type="evidence" value="ECO:0007669"/>
    <property type="project" value="InterPro"/>
</dbReference>
<keyword evidence="5" id="KW-1185">Reference proteome</keyword>
<dbReference type="Pfam" id="PF13499">
    <property type="entry name" value="EF-hand_7"/>
    <property type="match status" value="2"/>
</dbReference>
<dbReference type="GeneID" id="17270232"/>
<dbReference type="HOGENOM" id="CLU_061288_2_1_1"/>
<dbReference type="FunFam" id="1.10.238.10:FF:000178">
    <property type="entry name" value="Calmodulin-2 A"/>
    <property type="match status" value="1"/>
</dbReference>
<accession>A0A0D3JMF0</accession>
<keyword evidence="1" id="KW-0677">Repeat</keyword>
<dbReference type="RefSeq" id="XP_005777114.1">
    <property type="nucleotide sequence ID" value="XM_005777057.1"/>
</dbReference>
<dbReference type="SMART" id="SM00054">
    <property type="entry name" value="EFh"/>
    <property type="match status" value="3"/>
</dbReference>
<dbReference type="GO" id="GO:0016460">
    <property type="term" value="C:myosin II complex"/>
    <property type="evidence" value="ECO:0007669"/>
    <property type="project" value="TreeGrafter"/>
</dbReference>
<dbReference type="EnsemblProtists" id="EOD24685">
    <property type="protein sequence ID" value="EOD24685"/>
    <property type="gene ID" value="EMIHUDRAFT_58485"/>
</dbReference>
<feature type="domain" description="EF-hand" evidence="3">
    <location>
        <begin position="108"/>
        <end position="137"/>
    </location>
</feature>
<dbReference type="PaxDb" id="2903-EOD15854"/>
<keyword evidence="2" id="KW-0106">Calcium</keyword>
<feature type="domain" description="EF-hand" evidence="3">
    <location>
        <begin position="1"/>
        <end position="34"/>
    </location>
</feature>
<reference evidence="5" key="1">
    <citation type="journal article" date="2013" name="Nature">
        <title>Pan genome of the phytoplankton Emiliania underpins its global distribution.</title>
        <authorList>
            <person name="Read B.A."/>
            <person name="Kegel J."/>
            <person name="Klute M.J."/>
            <person name="Kuo A."/>
            <person name="Lefebvre S.C."/>
            <person name="Maumus F."/>
            <person name="Mayer C."/>
            <person name="Miller J."/>
            <person name="Monier A."/>
            <person name="Salamov A."/>
            <person name="Young J."/>
            <person name="Aguilar M."/>
            <person name="Claverie J.M."/>
            <person name="Frickenhaus S."/>
            <person name="Gonzalez K."/>
            <person name="Herman E.K."/>
            <person name="Lin Y.C."/>
            <person name="Napier J."/>
            <person name="Ogata H."/>
            <person name="Sarno A.F."/>
            <person name="Shmutz J."/>
            <person name="Schroeder D."/>
            <person name="de Vargas C."/>
            <person name="Verret F."/>
            <person name="von Dassow P."/>
            <person name="Valentin K."/>
            <person name="Van de Peer Y."/>
            <person name="Wheeler G."/>
            <person name="Dacks J.B."/>
            <person name="Delwiche C.F."/>
            <person name="Dyhrman S.T."/>
            <person name="Glockner G."/>
            <person name="John U."/>
            <person name="Richards T."/>
            <person name="Worden A.Z."/>
            <person name="Zhang X."/>
            <person name="Grigoriev I.V."/>
            <person name="Allen A.E."/>
            <person name="Bidle K."/>
            <person name="Borodovsky M."/>
            <person name="Bowler C."/>
            <person name="Brownlee C."/>
            <person name="Cock J.M."/>
            <person name="Elias M."/>
            <person name="Gladyshev V.N."/>
            <person name="Groth M."/>
            <person name="Guda C."/>
            <person name="Hadaegh A."/>
            <person name="Iglesias-Rodriguez M.D."/>
            <person name="Jenkins J."/>
            <person name="Jones B.M."/>
            <person name="Lawson T."/>
            <person name="Leese F."/>
            <person name="Lindquist E."/>
            <person name="Lobanov A."/>
            <person name="Lomsadze A."/>
            <person name="Malik S.B."/>
            <person name="Marsh M.E."/>
            <person name="Mackinder L."/>
            <person name="Mock T."/>
            <person name="Mueller-Roeber B."/>
            <person name="Pagarete A."/>
            <person name="Parker M."/>
            <person name="Probert I."/>
            <person name="Quesneville H."/>
            <person name="Raines C."/>
            <person name="Rensing S.A."/>
            <person name="Riano-Pachon D.M."/>
            <person name="Richier S."/>
            <person name="Rokitta S."/>
            <person name="Shiraiwa Y."/>
            <person name="Soanes D.M."/>
            <person name="van der Giezen M."/>
            <person name="Wahlund T.M."/>
            <person name="Williams B."/>
            <person name="Wilson W."/>
            <person name="Wolfe G."/>
            <person name="Wurch L.L."/>
        </authorList>
    </citation>
    <scope>NUCLEOTIDE SEQUENCE</scope>
</reference>
<dbReference type="Gene3D" id="1.10.238.10">
    <property type="entry name" value="EF-hand"/>
    <property type="match status" value="2"/>
</dbReference>
<dbReference type="InterPro" id="IPR018247">
    <property type="entry name" value="EF_Hand_1_Ca_BS"/>
</dbReference>
<evidence type="ECO:0000259" key="3">
    <source>
        <dbReference type="PROSITE" id="PS50222"/>
    </source>
</evidence>
<dbReference type="AlphaFoldDB" id="A0A0D3JMF0"/>
<dbReference type="KEGG" id="ehx:EMIHUDRAFT_58485"/>
<dbReference type="CDD" id="cd00051">
    <property type="entry name" value="EFh"/>
    <property type="match status" value="2"/>
</dbReference>
<dbReference type="KEGG" id="ehx:EMIHUDRAFT_48130"/>
<dbReference type="InterPro" id="IPR050230">
    <property type="entry name" value="CALM/Myosin/TropC-like"/>
</dbReference>
<name>A0A0D3JMF0_EMIH1</name>
<dbReference type="SUPFAM" id="SSF47473">
    <property type="entry name" value="EF-hand"/>
    <property type="match status" value="1"/>
</dbReference>
<sequence>ELKQVFEAFDTGGEADGQLDLRELGELMKSMGTSLEKAELLQLVEELDSNGDGAVSFVEFASHMLTDEEDESAEEVAEAIFDMMDADGSGNLTMAEIKAAFASLHTGLSDDDISEIVSRMDADDSGDVDRAEFVQLL</sequence>
<proteinExistence type="predicted"/>
<evidence type="ECO:0000256" key="1">
    <source>
        <dbReference type="ARBA" id="ARBA00022737"/>
    </source>
</evidence>
<evidence type="ECO:0000256" key="2">
    <source>
        <dbReference type="ARBA" id="ARBA00022837"/>
    </source>
</evidence>
<evidence type="ECO:0000313" key="4">
    <source>
        <dbReference type="EnsemblProtists" id="EOD24685"/>
    </source>
</evidence>
<reference evidence="4" key="2">
    <citation type="submission" date="2024-10" db="UniProtKB">
        <authorList>
            <consortium name="EnsemblProtists"/>
        </authorList>
    </citation>
    <scope>IDENTIFICATION</scope>
</reference>
<organism evidence="4 5">
    <name type="scientific">Emiliania huxleyi (strain CCMP1516)</name>
    <dbReference type="NCBI Taxonomy" id="280463"/>
    <lineage>
        <taxon>Eukaryota</taxon>
        <taxon>Haptista</taxon>
        <taxon>Haptophyta</taxon>
        <taxon>Prymnesiophyceae</taxon>
        <taxon>Isochrysidales</taxon>
        <taxon>Noelaerhabdaceae</taxon>
        <taxon>Emiliania</taxon>
    </lineage>
</organism>
<dbReference type="PROSITE" id="PS50222">
    <property type="entry name" value="EF_HAND_2"/>
    <property type="match status" value="4"/>
</dbReference>
<dbReference type="STRING" id="2903.R1EDA0"/>
<dbReference type="PANTHER" id="PTHR23048:SF0">
    <property type="entry name" value="CALMODULIN LIKE 3"/>
    <property type="match status" value="1"/>
</dbReference>
<dbReference type="RefSeq" id="XP_005768283.1">
    <property type="nucleotide sequence ID" value="XM_005768226.1"/>
</dbReference>
<evidence type="ECO:0000313" key="5">
    <source>
        <dbReference type="Proteomes" id="UP000013827"/>
    </source>
</evidence>
<dbReference type="OMA" id="IMEDVDT"/>